<comment type="caution">
    <text evidence="2">The sequence shown here is derived from an EMBL/GenBank/DDBJ whole genome shotgun (WGS) entry which is preliminary data.</text>
</comment>
<sequence length="209" mass="22865">MLAASSPENEQQLEDSLQQLQAQTRTVAARIATVTIDVESRRAACTEAASEISRLRNFIQSDTRLATRSEPLTIESLNLEEEIVIREHMAATIHLTDHVARLGNIARALKNGQTPAILPPVAKLDLPPLLCAPTAKETAHMPEETSAADTAEDNAPEQSYDHQSRVLHELENTQRALQRELAKVTAYLGEVELMSMTAALDLHTAGTKT</sequence>
<keyword evidence="3" id="KW-1185">Reference proteome</keyword>
<protein>
    <submittedName>
        <fullName evidence="2">Uncharacterized protein</fullName>
    </submittedName>
</protein>
<name>A0AAD5XRX9_9FUNG</name>
<evidence type="ECO:0000313" key="3">
    <source>
        <dbReference type="Proteomes" id="UP001212152"/>
    </source>
</evidence>
<evidence type="ECO:0000313" key="2">
    <source>
        <dbReference type="EMBL" id="KAJ3179641.1"/>
    </source>
</evidence>
<dbReference type="Proteomes" id="UP001212152">
    <property type="component" value="Unassembled WGS sequence"/>
</dbReference>
<feature type="region of interest" description="Disordered" evidence="1">
    <location>
        <begin position="138"/>
        <end position="161"/>
    </location>
</feature>
<organism evidence="2 3">
    <name type="scientific">Geranomyces variabilis</name>
    <dbReference type="NCBI Taxonomy" id="109894"/>
    <lineage>
        <taxon>Eukaryota</taxon>
        <taxon>Fungi</taxon>
        <taxon>Fungi incertae sedis</taxon>
        <taxon>Chytridiomycota</taxon>
        <taxon>Chytridiomycota incertae sedis</taxon>
        <taxon>Chytridiomycetes</taxon>
        <taxon>Spizellomycetales</taxon>
        <taxon>Powellomycetaceae</taxon>
        <taxon>Geranomyces</taxon>
    </lineage>
</organism>
<reference evidence="2" key="1">
    <citation type="submission" date="2020-05" db="EMBL/GenBank/DDBJ databases">
        <title>Phylogenomic resolution of chytrid fungi.</title>
        <authorList>
            <person name="Stajich J.E."/>
            <person name="Amses K."/>
            <person name="Simmons R."/>
            <person name="Seto K."/>
            <person name="Myers J."/>
            <person name="Bonds A."/>
            <person name="Quandt C.A."/>
            <person name="Barry K."/>
            <person name="Liu P."/>
            <person name="Grigoriev I."/>
            <person name="Longcore J.E."/>
            <person name="James T.Y."/>
        </authorList>
    </citation>
    <scope>NUCLEOTIDE SEQUENCE</scope>
    <source>
        <strain evidence="2">JEL0379</strain>
    </source>
</reference>
<dbReference type="AlphaFoldDB" id="A0AAD5XRX9"/>
<gene>
    <name evidence="2" type="ORF">HDU87_002847</name>
</gene>
<dbReference type="EMBL" id="JADGJQ010000020">
    <property type="protein sequence ID" value="KAJ3179641.1"/>
    <property type="molecule type" value="Genomic_DNA"/>
</dbReference>
<evidence type="ECO:0000256" key="1">
    <source>
        <dbReference type="SAM" id="MobiDB-lite"/>
    </source>
</evidence>
<accession>A0AAD5XRX9</accession>
<proteinExistence type="predicted"/>